<keyword evidence="2" id="KW-1185">Reference proteome</keyword>
<evidence type="ECO:0000313" key="2">
    <source>
        <dbReference type="Proteomes" id="UP001243009"/>
    </source>
</evidence>
<organism evidence="1 2">
    <name type="scientific">Paracraurococcus lichenis</name>
    <dbReference type="NCBI Taxonomy" id="3064888"/>
    <lineage>
        <taxon>Bacteria</taxon>
        <taxon>Pseudomonadati</taxon>
        <taxon>Pseudomonadota</taxon>
        <taxon>Alphaproteobacteria</taxon>
        <taxon>Acetobacterales</taxon>
        <taxon>Roseomonadaceae</taxon>
        <taxon>Paracraurococcus</taxon>
    </lineage>
</organism>
<dbReference type="Proteomes" id="UP001243009">
    <property type="component" value="Unassembled WGS sequence"/>
</dbReference>
<gene>
    <name evidence="1" type="ORF">Q7A36_22455</name>
</gene>
<name>A0ABT9E4P9_9PROT</name>
<sequence length="58" mass="5683">MPLSLLLASLALPVLPPEAALVLALAGALALLAAAGPAETPPSEDVTTAAIFAFHGHV</sequence>
<accession>A0ABT9E4P9</accession>
<reference evidence="1 2" key="1">
    <citation type="submission" date="2023-08" db="EMBL/GenBank/DDBJ databases">
        <title>The draft genome sequence of Paracraurococcus sp. LOR1-02.</title>
        <authorList>
            <person name="Kingkaew E."/>
            <person name="Tanasupawat S."/>
        </authorList>
    </citation>
    <scope>NUCLEOTIDE SEQUENCE [LARGE SCALE GENOMIC DNA]</scope>
    <source>
        <strain evidence="1 2">LOR1-02</strain>
    </source>
</reference>
<protein>
    <submittedName>
        <fullName evidence="1">Uncharacterized protein</fullName>
    </submittedName>
</protein>
<evidence type="ECO:0000313" key="1">
    <source>
        <dbReference type="EMBL" id="MDO9711131.1"/>
    </source>
</evidence>
<dbReference type="RefSeq" id="WP_305105987.1">
    <property type="nucleotide sequence ID" value="NZ_JAUTWS010000024.1"/>
</dbReference>
<dbReference type="EMBL" id="JAUTWS010000024">
    <property type="protein sequence ID" value="MDO9711131.1"/>
    <property type="molecule type" value="Genomic_DNA"/>
</dbReference>
<comment type="caution">
    <text evidence="1">The sequence shown here is derived from an EMBL/GenBank/DDBJ whole genome shotgun (WGS) entry which is preliminary data.</text>
</comment>
<proteinExistence type="predicted"/>